<dbReference type="PANTHER" id="PTHR33867">
    <property type="entry name" value="RIBOSOME MATURATION FACTOR RIMP"/>
    <property type="match status" value="1"/>
</dbReference>
<dbReference type="SUPFAM" id="SSF75420">
    <property type="entry name" value="YhbC-like, N-terminal domain"/>
    <property type="match status" value="1"/>
</dbReference>
<dbReference type="AlphaFoldDB" id="A0A2I7SG48"/>
<evidence type="ECO:0000256" key="1">
    <source>
        <dbReference type="ARBA" id="ARBA00022490"/>
    </source>
</evidence>
<dbReference type="PANTHER" id="PTHR33867:SF1">
    <property type="entry name" value="RIBOSOME MATURATION FACTOR RIMP"/>
    <property type="match status" value="1"/>
</dbReference>
<organism evidence="5 6">
    <name type="scientific">Pseudotamlana carrageenivorans</name>
    <dbReference type="NCBI Taxonomy" id="2069432"/>
    <lineage>
        <taxon>Bacteria</taxon>
        <taxon>Pseudomonadati</taxon>
        <taxon>Bacteroidota</taxon>
        <taxon>Flavobacteriia</taxon>
        <taxon>Flavobacteriales</taxon>
        <taxon>Flavobacteriaceae</taxon>
        <taxon>Pseudotamlana</taxon>
    </lineage>
</organism>
<accession>A0A2I7SG48</accession>
<evidence type="ECO:0000313" key="5">
    <source>
        <dbReference type="EMBL" id="AUS04877.1"/>
    </source>
</evidence>
<dbReference type="Gene3D" id="3.30.300.70">
    <property type="entry name" value="RimP-like superfamily, N-terminal"/>
    <property type="match status" value="1"/>
</dbReference>
<dbReference type="InterPro" id="IPR035956">
    <property type="entry name" value="RimP_N_sf"/>
</dbReference>
<dbReference type="Pfam" id="PF02576">
    <property type="entry name" value="RimP_N"/>
    <property type="match status" value="1"/>
</dbReference>
<comment type="function">
    <text evidence="3">Required for maturation of 30S ribosomal subunits.</text>
</comment>
<dbReference type="InterPro" id="IPR028989">
    <property type="entry name" value="RimP_N"/>
</dbReference>
<keyword evidence="2 3" id="KW-0690">Ribosome biogenesis</keyword>
<comment type="subcellular location">
    <subcellularLocation>
        <location evidence="3">Cytoplasm</location>
    </subcellularLocation>
</comment>
<proteinExistence type="inferred from homology"/>
<dbReference type="OrthoDB" id="9789702at2"/>
<evidence type="ECO:0000259" key="4">
    <source>
        <dbReference type="Pfam" id="PF02576"/>
    </source>
</evidence>
<sequence length="153" mass="17472">MFKNKVTELLDAALVERPDLFLIDFSINNENHIKVIIDGDSGVLVEDCMFISRAIEHNLDREEEDFSLEVMSAGAASPLVHNRQYKKNLNRTLKVKTKTEEMEGTLVEATEIEVVLEWKVREPKPVGKGKVTVKKEGRIPYEDIVEAKVMIKF</sequence>
<dbReference type="NCBIfam" id="NF002531">
    <property type="entry name" value="PRK02001.1"/>
    <property type="match status" value="1"/>
</dbReference>
<evidence type="ECO:0000256" key="3">
    <source>
        <dbReference type="HAMAP-Rule" id="MF_01077"/>
    </source>
</evidence>
<keyword evidence="1 3" id="KW-0963">Cytoplasm</keyword>
<protein>
    <recommendedName>
        <fullName evidence="3">Ribosome maturation factor RimP</fullName>
    </recommendedName>
</protein>
<gene>
    <name evidence="3" type="primary">rimP</name>
    <name evidence="5" type="ORF">C1A40_05040</name>
</gene>
<name>A0A2I7SG48_9FLAO</name>
<dbReference type="Proteomes" id="UP000236592">
    <property type="component" value="Chromosome"/>
</dbReference>
<reference evidence="6" key="1">
    <citation type="submission" date="2018-01" db="EMBL/GenBank/DDBJ databases">
        <title>Complete genome of Tamlana sp. UJ94.</title>
        <authorList>
            <person name="Jung J."/>
            <person name="Chung D."/>
            <person name="Bae S.S."/>
            <person name="Baek K."/>
        </authorList>
    </citation>
    <scope>NUCLEOTIDE SEQUENCE [LARGE SCALE GENOMIC DNA]</scope>
    <source>
        <strain evidence="6">UJ94</strain>
    </source>
</reference>
<dbReference type="HAMAP" id="MF_01077">
    <property type="entry name" value="RimP"/>
    <property type="match status" value="1"/>
</dbReference>
<dbReference type="GO" id="GO:0042274">
    <property type="term" value="P:ribosomal small subunit biogenesis"/>
    <property type="evidence" value="ECO:0007669"/>
    <property type="project" value="UniProtKB-UniRule"/>
</dbReference>
<dbReference type="EMBL" id="CP025938">
    <property type="protein sequence ID" value="AUS04877.1"/>
    <property type="molecule type" value="Genomic_DNA"/>
</dbReference>
<evidence type="ECO:0000256" key="2">
    <source>
        <dbReference type="ARBA" id="ARBA00022517"/>
    </source>
</evidence>
<comment type="similarity">
    <text evidence="3">Belongs to the RimP family.</text>
</comment>
<dbReference type="GO" id="GO:0005737">
    <property type="term" value="C:cytoplasm"/>
    <property type="evidence" value="ECO:0007669"/>
    <property type="project" value="UniProtKB-SubCell"/>
</dbReference>
<dbReference type="RefSeq" id="WP_102994943.1">
    <property type="nucleotide sequence ID" value="NZ_CP025938.1"/>
</dbReference>
<evidence type="ECO:0000313" key="6">
    <source>
        <dbReference type="Proteomes" id="UP000236592"/>
    </source>
</evidence>
<dbReference type="KEGG" id="taj:C1A40_05040"/>
<keyword evidence="6" id="KW-1185">Reference proteome</keyword>
<feature type="domain" description="Ribosome maturation factor RimP N-terminal" evidence="4">
    <location>
        <begin position="19"/>
        <end position="75"/>
    </location>
</feature>
<dbReference type="InterPro" id="IPR003728">
    <property type="entry name" value="Ribosome_maturation_RimP"/>
</dbReference>